<evidence type="ECO:0000256" key="5">
    <source>
        <dbReference type="SAM" id="MobiDB-lite"/>
    </source>
</evidence>
<dbReference type="eggNOG" id="arCOG01107">
    <property type="taxonomic scope" value="Archaea"/>
</dbReference>
<proteinExistence type="predicted"/>
<evidence type="ECO:0000313" key="7">
    <source>
        <dbReference type="EMBL" id="ELZ29733.1"/>
    </source>
</evidence>
<dbReference type="RefSeq" id="WP_006882126.1">
    <property type="nucleotide sequence ID" value="NZ_AOIU01000005.1"/>
</dbReference>
<dbReference type="InterPro" id="IPR001261">
    <property type="entry name" value="ArgE/DapE_CS"/>
</dbReference>
<dbReference type="STRING" id="797114.C475_02261"/>
<dbReference type="GO" id="GO:0016787">
    <property type="term" value="F:hydrolase activity"/>
    <property type="evidence" value="ECO:0007669"/>
    <property type="project" value="UniProtKB-KW"/>
</dbReference>
<dbReference type="EMBL" id="AOIU01000005">
    <property type="protein sequence ID" value="ELZ29733.1"/>
    <property type="molecule type" value="Genomic_DNA"/>
</dbReference>
<evidence type="ECO:0000256" key="1">
    <source>
        <dbReference type="ARBA" id="ARBA00001947"/>
    </source>
</evidence>
<dbReference type="InterPro" id="IPR050072">
    <property type="entry name" value="Peptidase_M20A"/>
</dbReference>
<dbReference type="Pfam" id="PF01546">
    <property type="entry name" value="Peptidase_M20"/>
    <property type="match status" value="1"/>
</dbReference>
<comment type="caution">
    <text evidence="7">The sequence shown here is derived from an EMBL/GenBank/DDBJ whole genome shotgun (WGS) entry which is preliminary data.</text>
</comment>
<dbReference type="PATRIC" id="fig|797114.5.peg.455"/>
<keyword evidence="4" id="KW-0862">Zinc</keyword>
<evidence type="ECO:0000256" key="2">
    <source>
        <dbReference type="ARBA" id="ARBA00022723"/>
    </source>
</evidence>
<accession>M0D4F1</accession>
<reference evidence="7 8" key="1">
    <citation type="journal article" date="2014" name="PLoS Genet.">
        <title>Phylogenetically driven sequencing of extremely halophilic archaea reveals strategies for static and dynamic osmo-response.</title>
        <authorList>
            <person name="Becker E.A."/>
            <person name="Seitzer P.M."/>
            <person name="Tritt A."/>
            <person name="Larsen D."/>
            <person name="Krusor M."/>
            <person name="Yao A.I."/>
            <person name="Wu D."/>
            <person name="Madern D."/>
            <person name="Eisen J.A."/>
            <person name="Darling A.E."/>
            <person name="Facciotti M.T."/>
        </authorList>
    </citation>
    <scope>NUCLEOTIDE SEQUENCE [LARGE SCALE GENOMIC DNA]</scope>
    <source>
        <strain evidence="7 8">2-9-1</strain>
    </source>
</reference>
<organism evidence="7 8">
    <name type="scientific">Halosimplex carlsbadense 2-9-1</name>
    <dbReference type="NCBI Taxonomy" id="797114"/>
    <lineage>
        <taxon>Archaea</taxon>
        <taxon>Methanobacteriati</taxon>
        <taxon>Methanobacteriota</taxon>
        <taxon>Stenosarchaea group</taxon>
        <taxon>Halobacteria</taxon>
        <taxon>Halobacteriales</taxon>
        <taxon>Haloarculaceae</taxon>
        <taxon>Halosimplex</taxon>
    </lineage>
</organism>
<dbReference type="PROSITE" id="PS00758">
    <property type="entry name" value="ARGE_DAPE_CPG2_1"/>
    <property type="match status" value="1"/>
</dbReference>
<evidence type="ECO:0000259" key="6">
    <source>
        <dbReference type="Pfam" id="PF07687"/>
    </source>
</evidence>
<dbReference type="GO" id="GO:0046872">
    <property type="term" value="F:metal ion binding"/>
    <property type="evidence" value="ECO:0007669"/>
    <property type="project" value="UniProtKB-KW"/>
</dbReference>
<keyword evidence="8" id="KW-1185">Reference proteome</keyword>
<dbReference type="InterPro" id="IPR011650">
    <property type="entry name" value="Peptidase_M20_dimer"/>
</dbReference>
<dbReference type="Proteomes" id="UP000011626">
    <property type="component" value="Unassembled WGS sequence"/>
</dbReference>
<keyword evidence="3" id="KW-0378">Hydrolase</keyword>
<dbReference type="SUPFAM" id="SSF55031">
    <property type="entry name" value="Bacterial exopeptidase dimerisation domain"/>
    <property type="match status" value="1"/>
</dbReference>
<evidence type="ECO:0000256" key="3">
    <source>
        <dbReference type="ARBA" id="ARBA00022801"/>
    </source>
</evidence>
<dbReference type="OrthoDB" id="133929at2157"/>
<evidence type="ECO:0000256" key="4">
    <source>
        <dbReference type="ARBA" id="ARBA00022833"/>
    </source>
</evidence>
<dbReference type="Gene3D" id="3.40.630.10">
    <property type="entry name" value="Zn peptidases"/>
    <property type="match status" value="2"/>
</dbReference>
<dbReference type="PANTHER" id="PTHR43808">
    <property type="entry name" value="ACETYLORNITHINE DEACETYLASE"/>
    <property type="match status" value="1"/>
</dbReference>
<comment type="cofactor">
    <cofactor evidence="1">
        <name>Zn(2+)</name>
        <dbReference type="ChEBI" id="CHEBI:29105"/>
    </cofactor>
</comment>
<dbReference type="AlphaFoldDB" id="M0D4F1"/>
<protein>
    <submittedName>
        <fullName evidence="7">Acetylornithine deacetylase</fullName>
    </submittedName>
</protein>
<evidence type="ECO:0000313" key="8">
    <source>
        <dbReference type="Proteomes" id="UP000011626"/>
    </source>
</evidence>
<gene>
    <name evidence="7" type="ORF">C475_02261</name>
</gene>
<name>M0D4F1_9EURY</name>
<dbReference type="Pfam" id="PF07687">
    <property type="entry name" value="M20_dimer"/>
    <property type="match status" value="1"/>
</dbReference>
<keyword evidence="2" id="KW-0479">Metal-binding</keyword>
<dbReference type="InterPro" id="IPR002933">
    <property type="entry name" value="Peptidase_M20"/>
</dbReference>
<dbReference type="InterPro" id="IPR036264">
    <property type="entry name" value="Bact_exopeptidase_dim_dom"/>
</dbReference>
<dbReference type="SUPFAM" id="SSF53187">
    <property type="entry name" value="Zn-dependent exopeptidases"/>
    <property type="match status" value="1"/>
</dbReference>
<feature type="region of interest" description="Disordered" evidence="5">
    <location>
        <begin position="338"/>
        <end position="365"/>
    </location>
</feature>
<feature type="region of interest" description="Disordered" evidence="5">
    <location>
        <begin position="73"/>
        <end position="118"/>
    </location>
</feature>
<feature type="domain" description="Peptidase M20 dimerisation" evidence="6">
    <location>
        <begin position="203"/>
        <end position="294"/>
    </location>
</feature>
<sequence length="421" mass="43314">MERQADVRALARDLVSVPSHESEAAAGDRIESWLREHTDAAVTRDDAGGPERGGNVIARKGSGETSLALVGHHDVVPPDESQVDGGEYVVREDPADGEPSGGDRERTDRRLHGRGSADMKGAVAAAMCAFRDSEVRRTSGSRTASGDGEPPAGVELVFASFVGEEVGGVGARAAIDDGFAPDYAVVGEGSTGYSAPGVTDVAVAHKGRRGSTLVAEGSAAHASEVESGVNAIYRATDAVDAVRDLSFPATEVLGHELSGSVAVTGIEGGSAWNVIPERCEVTVDERTVPGERADLERVESVDGVTWSVDQDLPPMACDDAAFADAVLAAARDAHEIEGATASGDDGATPDERPAAPGDGAPEQVVKPHATDAGWLADAGTTCVVCGPSEPGEAHTATESVSLPVLDRCYRIYRGVAESWGG</sequence>
<dbReference type="Gene3D" id="3.30.70.360">
    <property type="match status" value="1"/>
</dbReference>
<feature type="compositionally biased region" description="Basic and acidic residues" evidence="5">
    <location>
        <begin position="101"/>
        <end position="110"/>
    </location>
</feature>